<comment type="caution">
    <text evidence="6">The sequence shown here is derived from an EMBL/GenBank/DDBJ whole genome shotgun (WGS) entry which is preliminary data.</text>
</comment>
<gene>
    <name evidence="6" type="ORF">NB037_08475</name>
</gene>
<dbReference type="PANTHER" id="PTHR42988:SF2">
    <property type="entry name" value="CYCLIC NUCLEOTIDE PHOSPHODIESTERASE CBUA0032-RELATED"/>
    <property type="match status" value="1"/>
</dbReference>
<evidence type="ECO:0000256" key="3">
    <source>
        <dbReference type="ARBA" id="ARBA00023004"/>
    </source>
</evidence>
<keyword evidence="2" id="KW-0378">Hydrolase</keyword>
<dbReference type="Gene3D" id="3.40.50.300">
    <property type="entry name" value="P-loop containing nucleotide triphosphate hydrolases"/>
    <property type="match status" value="1"/>
</dbReference>
<evidence type="ECO:0000313" key="7">
    <source>
        <dbReference type="Proteomes" id="UP001155240"/>
    </source>
</evidence>
<protein>
    <submittedName>
        <fullName evidence="6">Metallophosphoesterase</fullName>
    </submittedName>
</protein>
<dbReference type="PANTHER" id="PTHR42988">
    <property type="entry name" value="PHOSPHOHYDROLASE"/>
    <property type="match status" value="1"/>
</dbReference>
<dbReference type="RefSeq" id="WP_251945091.1">
    <property type="nucleotide sequence ID" value="NZ_JAMRYM010000027.1"/>
</dbReference>
<dbReference type="InterPro" id="IPR029052">
    <property type="entry name" value="Metallo-depent_PP-like"/>
</dbReference>
<accession>A0A9X2DZ94</accession>
<dbReference type="InterPro" id="IPR004843">
    <property type="entry name" value="Calcineurin-like_PHP"/>
</dbReference>
<dbReference type="Proteomes" id="UP001155240">
    <property type="component" value="Unassembled WGS sequence"/>
</dbReference>
<dbReference type="GO" id="GO:0016787">
    <property type="term" value="F:hydrolase activity"/>
    <property type="evidence" value="ECO:0007669"/>
    <property type="project" value="UniProtKB-KW"/>
</dbReference>
<dbReference type="AlphaFoldDB" id="A0A9X2DZ94"/>
<comment type="similarity">
    <text evidence="4">Belongs to the cyclic nucleotide phosphodiesterase class-III family.</text>
</comment>
<dbReference type="SUPFAM" id="SSF52540">
    <property type="entry name" value="P-loop containing nucleoside triphosphate hydrolases"/>
    <property type="match status" value="1"/>
</dbReference>
<dbReference type="GO" id="GO:0046872">
    <property type="term" value="F:metal ion binding"/>
    <property type="evidence" value="ECO:0007669"/>
    <property type="project" value="UniProtKB-KW"/>
</dbReference>
<evidence type="ECO:0000313" key="6">
    <source>
        <dbReference type="EMBL" id="MCM6762453.1"/>
    </source>
</evidence>
<evidence type="ECO:0000256" key="4">
    <source>
        <dbReference type="ARBA" id="ARBA00025742"/>
    </source>
</evidence>
<dbReference type="Pfam" id="PF13238">
    <property type="entry name" value="AAA_18"/>
    <property type="match status" value="1"/>
</dbReference>
<reference evidence="6" key="1">
    <citation type="submission" date="2022-06" db="EMBL/GenBank/DDBJ databases">
        <title>Whole genome shotgun sequencing (WGS) of Rathayibacter sp. ZW T2_19, isolated from stored onions (Allium cepa).</title>
        <authorList>
            <person name="Stoll D.A."/>
            <person name="Huch M."/>
        </authorList>
    </citation>
    <scope>NUCLEOTIDE SEQUENCE</scope>
    <source>
        <strain evidence="6">ZW T2_19</strain>
    </source>
</reference>
<sequence>MPPVDGPHSSHPGPPVLTSLAEAMRLVASARIGRPLLLVGLSGSPGSGKSTLAEELRSQVPGSVVLPLDGYHLAQERLRELGRRERMGAPDTFDTTAFLDALHRLRAAAPGSVVRVASFDRSIEEPVPDSLALPVEEGTVVFVEGNHLLLEQDGWADVAPLLDLRLHLRLAPRVRRSRLAARHLRYGKTLEEALAWTDGPDEANARLIEEAAARADAILEIAPPRPLRLLHLSDTHLLADPDARYNRLVDTRAALESVLAAHDAVEGIDAVVVSGDLTDDGDPTSYSALRERLSAWCSARGAELVLALGNHDDREGFGSVGPANAATEVRGVRILALDSSVPGGASWGLLTEPTLAWLRERIAEDPGAPVVLVLHHPPIAAVAPLHTVMGLVNPHDLWEAVSDATVLAVLSGHWHHAFVDTSGPAPVVVAPGAANRTDVLAGPRHERSIAASGAAIVDVLPGGVRVTSTEIEAPHRGTELFDVSGEVLDEWKRRLGFPGFLEIRDDN</sequence>
<dbReference type="SUPFAM" id="SSF56300">
    <property type="entry name" value="Metallo-dependent phosphatases"/>
    <property type="match status" value="1"/>
</dbReference>
<dbReference type="InterPro" id="IPR050884">
    <property type="entry name" value="CNP_phosphodiesterase-III"/>
</dbReference>
<feature type="domain" description="Calcineurin-like phosphoesterase" evidence="5">
    <location>
        <begin position="227"/>
        <end position="416"/>
    </location>
</feature>
<name>A0A9X2DZ94_9MICO</name>
<keyword evidence="7" id="KW-1185">Reference proteome</keyword>
<dbReference type="InterPro" id="IPR027417">
    <property type="entry name" value="P-loop_NTPase"/>
</dbReference>
<organism evidence="6 7">
    <name type="scientific">Rathayibacter rubneri</name>
    <dbReference type="NCBI Taxonomy" id="2950106"/>
    <lineage>
        <taxon>Bacteria</taxon>
        <taxon>Bacillati</taxon>
        <taxon>Actinomycetota</taxon>
        <taxon>Actinomycetes</taxon>
        <taxon>Micrococcales</taxon>
        <taxon>Microbacteriaceae</taxon>
        <taxon>Rathayibacter</taxon>
    </lineage>
</organism>
<evidence type="ECO:0000256" key="1">
    <source>
        <dbReference type="ARBA" id="ARBA00022723"/>
    </source>
</evidence>
<evidence type="ECO:0000259" key="5">
    <source>
        <dbReference type="Pfam" id="PF00149"/>
    </source>
</evidence>
<keyword evidence="3" id="KW-0408">Iron</keyword>
<dbReference type="Gene3D" id="3.60.21.10">
    <property type="match status" value="1"/>
</dbReference>
<evidence type="ECO:0000256" key="2">
    <source>
        <dbReference type="ARBA" id="ARBA00022801"/>
    </source>
</evidence>
<keyword evidence="1" id="KW-0479">Metal-binding</keyword>
<dbReference type="EMBL" id="JAMRYM010000027">
    <property type="protein sequence ID" value="MCM6762453.1"/>
    <property type="molecule type" value="Genomic_DNA"/>
</dbReference>
<dbReference type="Pfam" id="PF00149">
    <property type="entry name" value="Metallophos"/>
    <property type="match status" value="1"/>
</dbReference>
<proteinExistence type="inferred from homology"/>